<protein>
    <submittedName>
        <fullName evidence="1">Uncharacterized protein</fullName>
    </submittedName>
</protein>
<evidence type="ECO:0000313" key="2">
    <source>
        <dbReference type="Proteomes" id="UP000286595"/>
    </source>
</evidence>
<gene>
    <name evidence="1" type="ORF">DW252_12880</name>
</gene>
<evidence type="ECO:0000313" key="1">
    <source>
        <dbReference type="EMBL" id="RHG58992.1"/>
    </source>
</evidence>
<reference evidence="1 2" key="1">
    <citation type="submission" date="2018-08" db="EMBL/GenBank/DDBJ databases">
        <title>A genome reference for cultivated species of the human gut microbiota.</title>
        <authorList>
            <person name="Zou Y."/>
            <person name="Xue W."/>
            <person name="Luo G."/>
        </authorList>
    </citation>
    <scope>NUCLEOTIDE SEQUENCE [LARGE SCALE GENOMIC DNA]</scope>
    <source>
        <strain evidence="1 2">AM22-12LB</strain>
    </source>
</reference>
<proteinExistence type="predicted"/>
<accession>A0A414U9H5</accession>
<name>A0A414U9H5_9FIRM</name>
<organism evidence="1 2">
    <name type="scientific">Coprococcus comes</name>
    <dbReference type="NCBI Taxonomy" id="410072"/>
    <lineage>
        <taxon>Bacteria</taxon>
        <taxon>Bacillati</taxon>
        <taxon>Bacillota</taxon>
        <taxon>Clostridia</taxon>
        <taxon>Lachnospirales</taxon>
        <taxon>Lachnospiraceae</taxon>
        <taxon>Coprococcus</taxon>
    </lineage>
</organism>
<sequence length="363" mass="40839">MAKFDFDKPVASFSWYLQNGSADDKRGNRLHVGTGQNAQIYFDPESGEFIGKLKYVDDYIDLADGAKQHFELPRTAREYKPSDFSPKFPISNVKFEVDESVKDFIHVLPRGLFFYQNEFYDAVFGDKTDYPESLKDFLFTRTGDIEVAGEFYGAIEKWPQSVYCTLVEKCNVENRPIPEYENDRALPLDHHKELLASLKDYFGCGESNYRTPGDLIAARSYGSYLSGISLKFNPQDVIAAVEHATETVQAELVPYLSDSFGPDRYLPCGCHVTVPMNNSIENAAQSIKELRDAGVDLDALPNLSCDECSQLTAKVISYAKRKVQSAPDRSLGHKHEVNRDAAQRIQASRENAVSMIDDHAIHA</sequence>
<dbReference type="Proteomes" id="UP000286595">
    <property type="component" value="Unassembled WGS sequence"/>
</dbReference>
<dbReference type="AlphaFoldDB" id="A0A414U9H5"/>
<dbReference type="RefSeq" id="WP_118218980.1">
    <property type="nucleotide sequence ID" value="NZ_JADNLX010000001.1"/>
</dbReference>
<dbReference type="EMBL" id="QRIM01000016">
    <property type="protein sequence ID" value="RHG58992.1"/>
    <property type="molecule type" value="Genomic_DNA"/>
</dbReference>
<comment type="caution">
    <text evidence="1">The sequence shown here is derived from an EMBL/GenBank/DDBJ whole genome shotgun (WGS) entry which is preliminary data.</text>
</comment>